<evidence type="ECO:0000256" key="8">
    <source>
        <dbReference type="SAM" id="MobiDB-lite"/>
    </source>
</evidence>
<organism evidence="9 10">
    <name type="scientific">Aspergillus calidoustus</name>
    <dbReference type="NCBI Taxonomy" id="454130"/>
    <lineage>
        <taxon>Eukaryota</taxon>
        <taxon>Fungi</taxon>
        <taxon>Dikarya</taxon>
        <taxon>Ascomycota</taxon>
        <taxon>Pezizomycotina</taxon>
        <taxon>Eurotiomycetes</taxon>
        <taxon>Eurotiomycetidae</taxon>
        <taxon>Eurotiales</taxon>
        <taxon>Aspergillaceae</taxon>
        <taxon>Aspergillus</taxon>
        <taxon>Aspergillus subgen. Nidulantes</taxon>
    </lineage>
</organism>
<keyword evidence="4" id="KW-0274">FAD</keyword>
<feature type="compositionally biased region" description="Pro residues" evidence="8">
    <location>
        <begin position="13"/>
        <end position="22"/>
    </location>
</feature>
<evidence type="ECO:0000256" key="7">
    <source>
        <dbReference type="ARBA" id="ARBA00023033"/>
    </source>
</evidence>
<dbReference type="OMA" id="EWPGMDS"/>
<dbReference type="InterPro" id="IPR050775">
    <property type="entry name" value="FAD-binding_Monooxygenases"/>
</dbReference>
<evidence type="ECO:0000256" key="4">
    <source>
        <dbReference type="ARBA" id="ARBA00022827"/>
    </source>
</evidence>
<dbReference type="PANTHER" id="PTHR43098">
    <property type="entry name" value="L-ORNITHINE N(5)-MONOOXYGENASE-RELATED"/>
    <property type="match status" value="1"/>
</dbReference>
<dbReference type="AlphaFoldDB" id="A0A0U5G1P5"/>
<dbReference type="Proteomes" id="UP000054771">
    <property type="component" value="Unassembled WGS sequence"/>
</dbReference>
<keyword evidence="7" id="KW-0503">Monooxygenase</keyword>
<evidence type="ECO:0000256" key="3">
    <source>
        <dbReference type="ARBA" id="ARBA00022630"/>
    </source>
</evidence>
<dbReference type="PANTHER" id="PTHR43098:SF3">
    <property type="entry name" value="L-ORNITHINE N(5)-MONOOXYGENASE-RELATED"/>
    <property type="match status" value="1"/>
</dbReference>
<gene>
    <name evidence="9" type="ORF">ASPCAL05985</name>
</gene>
<evidence type="ECO:0000256" key="6">
    <source>
        <dbReference type="ARBA" id="ARBA00023002"/>
    </source>
</evidence>
<evidence type="ECO:0000313" key="10">
    <source>
        <dbReference type="Proteomes" id="UP000054771"/>
    </source>
</evidence>
<evidence type="ECO:0000256" key="5">
    <source>
        <dbReference type="ARBA" id="ARBA00022857"/>
    </source>
</evidence>
<reference evidence="10" key="1">
    <citation type="journal article" date="2016" name="Genome Announc.">
        <title>Draft genome sequences of fungus Aspergillus calidoustus.</title>
        <authorList>
            <person name="Horn F."/>
            <person name="Linde J."/>
            <person name="Mattern D.J."/>
            <person name="Walther G."/>
            <person name="Guthke R."/>
            <person name="Scherlach K."/>
            <person name="Martin K."/>
            <person name="Brakhage A.A."/>
            <person name="Petzke L."/>
            <person name="Valiante V."/>
        </authorList>
    </citation>
    <scope>NUCLEOTIDE SEQUENCE [LARGE SCALE GENOMIC DNA]</scope>
    <source>
        <strain evidence="10">SF006504</strain>
    </source>
</reference>
<dbReference type="Gene3D" id="3.50.50.60">
    <property type="entry name" value="FAD/NAD(P)-binding domain"/>
    <property type="match status" value="2"/>
</dbReference>
<keyword evidence="10" id="KW-1185">Reference proteome</keyword>
<comment type="cofactor">
    <cofactor evidence="1">
        <name>FAD</name>
        <dbReference type="ChEBI" id="CHEBI:57692"/>
    </cofactor>
</comment>
<proteinExistence type="inferred from homology"/>
<comment type="similarity">
    <text evidence="2">Belongs to the FAD-binding monooxygenase family.</text>
</comment>
<evidence type="ECO:0000256" key="2">
    <source>
        <dbReference type="ARBA" id="ARBA00010139"/>
    </source>
</evidence>
<dbReference type="PRINTS" id="PR00411">
    <property type="entry name" value="PNDRDTASEI"/>
</dbReference>
<feature type="region of interest" description="Disordered" evidence="8">
    <location>
        <begin position="1"/>
        <end position="22"/>
    </location>
</feature>
<protein>
    <recommendedName>
        <fullName evidence="11">FAD/NAD(P)-binding domain-containing protein</fullName>
    </recommendedName>
</protein>
<dbReference type="SUPFAM" id="SSF51905">
    <property type="entry name" value="FAD/NAD(P)-binding domain"/>
    <property type="match status" value="2"/>
</dbReference>
<dbReference type="InterPro" id="IPR036188">
    <property type="entry name" value="FAD/NAD-bd_sf"/>
</dbReference>
<dbReference type="OrthoDB" id="66881at2759"/>
<accession>A0A0U5G1P5</accession>
<keyword evidence="5" id="KW-0521">NADP</keyword>
<evidence type="ECO:0000313" key="9">
    <source>
        <dbReference type="EMBL" id="CEL04861.1"/>
    </source>
</evidence>
<dbReference type="EMBL" id="CDMC01000004">
    <property type="protein sequence ID" value="CEL04861.1"/>
    <property type="molecule type" value="Genomic_DNA"/>
</dbReference>
<keyword evidence="6" id="KW-0560">Oxidoreductase</keyword>
<name>A0A0U5G1P5_ASPCI</name>
<evidence type="ECO:0000256" key="1">
    <source>
        <dbReference type="ARBA" id="ARBA00001974"/>
    </source>
</evidence>
<evidence type="ECO:0008006" key="11">
    <source>
        <dbReference type="Google" id="ProtNLM"/>
    </source>
</evidence>
<keyword evidence="3" id="KW-0285">Flavoprotein</keyword>
<dbReference type="GO" id="GO:0050660">
    <property type="term" value="F:flavin adenine dinucleotide binding"/>
    <property type="evidence" value="ECO:0007669"/>
    <property type="project" value="InterPro"/>
</dbReference>
<dbReference type="GO" id="GO:0050661">
    <property type="term" value="F:NADP binding"/>
    <property type="evidence" value="ECO:0007669"/>
    <property type="project" value="InterPro"/>
</dbReference>
<dbReference type="Pfam" id="PF00743">
    <property type="entry name" value="FMO-like"/>
    <property type="match status" value="1"/>
</dbReference>
<dbReference type="InterPro" id="IPR020946">
    <property type="entry name" value="Flavin_mOase-like"/>
</dbReference>
<dbReference type="GO" id="GO:0004499">
    <property type="term" value="F:N,N-dimethylaniline monooxygenase activity"/>
    <property type="evidence" value="ECO:0007669"/>
    <property type="project" value="InterPro"/>
</dbReference>
<sequence length="558" mass="61602">MKTNLRDFAAQPPADPSSTPPEPLTLDALIIGAGFSGINALHTLRKQGLTAKIFEAGPGLGGIWRFNVYPGARVDSEALEYQFSFPEAWKEWTWSTNYPAHSEIKQYFEHVAEVLDLKGDCVFGAVVVDARFDQGVGRWNVTTQDGQVASAKYLIAGTGFGSKRFVPAWPGLDSYKGIMHHSSFWPEEGVDVAGKRVAIIGTGASGVQLTQALGPLAGSLTVFQRTPNLAIPMKQRSLTKEEQDQAKTLYPEIFQLREKCFGGFLYTFSEKSLQDDTPEQVEQFFESLWQAGGFRFWLGTYKDAFVDPQTNRIAYDFWARKVRARVQEGALRDKLAPLEPPHAFGIKRPSLELDYFEQFNRENVHLVDVGKNAIARFTETGLQLADGTTHDFDVIAVATGFDVSTGGLVDMGLHSINGTTLKDDWRDSVSTYLGLCVSGYPNMFMMYGPQAPTAFCNGPTAVEVQGRWVADVIQTMERRGIKSIDPTPEAAREWKGKIDALSNATLLPTVQRSTYMGGTIPGKPFEQLNWTGGLVKYTDEIRGVLPGLKGFNVVKGHD</sequence>